<dbReference type="Pfam" id="PF00994">
    <property type="entry name" value="MoCF_biosynth"/>
    <property type="match status" value="1"/>
</dbReference>
<evidence type="ECO:0000313" key="1">
    <source>
        <dbReference type="EMBL" id="PJR11486.1"/>
    </source>
</evidence>
<gene>
    <name evidence="1" type="ORF">CEJ86_27340</name>
</gene>
<protein>
    <submittedName>
        <fullName evidence="1">Competence/damage-inducible protein A</fullName>
    </submittedName>
</protein>
<dbReference type="InterPro" id="IPR001453">
    <property type="entry name" value="MoaB/Mog_dom"/>
</dbReference>
<dbReference type="AlphaFoldDB" id="A0A2J0YVB6"/>
<sequence length="253" mass="27062">MTSPTIVTAAMLAIGDELLSGRTKDKNIGHLADMLTMVGIDLREVRIVADDQDAIVEAVNALRSRYRHVFTSGGIGPTHDDITADAISKAFGVECIHEPKAMELLGAMYERRGMEFTEARKRMARMPDGATHIPNPVSTAPGFAIENVYVMAGVPQVFQAMLDALLPSLEAGTPVLSRTVRSPYGEGDIGAPLTEVQKNHPETSIGSYPKFDGKSFSTDIVIRARDAAVLGAAEAGVIAMIEAIGSSREKNQP</sequence>
<dbReference type="PANTHER" id="PTHR13939">
    <property type="entry name" value="NICOTINAMIDE-NUCLEOTIDE AMIDOHYDROLASE PNCC"/>
    <property type="match status" value="1"/>
</dbReference>
<dbReference type="InterPro" id="IPR056596">
    <property type="entry name" value="FLAD1_M"/>
</dbReference>
<dbReference type="Pfam" id="PF24102">
    <property type="entry name" value="FLAD1_M"/>
    <property type="match status" value="1"/>
</dbReference>
<accession>A0A2J0YVB6</accession>
<organism evidence="1 2">
    <name type="scientific">Rhizobium meliloti</name>
    <name type="common">Ensifer meliloti</name>
    <name type="synonym">Sinorhizobium meliloti</name>
    <dbReference type="NCBI Taxonomy" id="382"/>
    <lineage>
        <taxon>Bacteria</taxon>
        <taxon>Pseudomonadati</taxon>
        <taxon>Pseudomonadota</taxon>
        <taxon>Alphaproteobacteria</taxon>
        <taxon>Hyphomicrobiales</taxon>
        <taxon>Rhizobiaceae</taxon>
        <taxon>Sinorhizobium/Ensifer group</taxon>
        <taxon>Sinorhizobium</taxon>
    </lineage>
</organism>
<dbReference type="EMBL" id="NJGD01000019">
    <property type="protein sequence ID" value="PJR11486.1"/>
    <property type="molecule type" value="Genomic_DNA"/>
</dbReference>
<dbReference type="Proteomes" id="UP000231987">
    <property type="component" value="Unassembled WGS sequence"/>
</dbReference>
<dbReference type="PANTHER" id="PTHR13939:SF0">
    <property type="entry name" value="NMN AMIDOHYDROLASE-LIKE PROTEIN YFAY"/>
    <property type="match status" value="1"/>
</dbReference>
<dbReference type="Gene3D" id="3.40.980.10">
    <property type="entry name" value="MoaB/Mog-like domain"/>
    <property type="match status" value="1"/>
</dbReference>
<dbReference type="SMART" id="SM00852">
    <property type="entry name" value="MoCF_biosynth"/>
    <property type="match status" value="1"/>
</dbReference>
<dbReference type="SUPFAM" id="SSF53218">
    <property type="entry name" value="Molybdenum cofactor biosynthesis proteins"/>
    <property type="match status" value="1"/>
</dbReference>
<dbReference type="RefSeq" id="WP_018094962.1">
    <property type="nucleotide sequence ID" value="NZ_JAHVCK010000009.1"/>
</dbReference>
<name>A0A2J0YVB6_RHIML</name>
<evidence type="ECO:0000313" key="2">
    <source>
        <dbReference type="Proteomes" id="UP000231987"/>
    </source>
</evidence>
<dbReference type="InterPro" id="IPR050101">
    <property type="entry name" value="CinA"/>
</dbReference>
<dbReference type="CDD" id="cd00885">
    <property type="entry name" value="cinA"/>
    <property type="match status" value="1"/>
</dbReference>
<reference evidence="1 2" key="1">
    <citation type="submission" date="2017-06" db="EMBL/GenBank/DDBJ databases">
        <title>Ensifer strains isolated from leguminous trees and herbs display diverse denitrification phenotypes with some acting as strong N2O sinks.</title>
        <authorList>
            <person name="Woliy K."/>
            <person name="Mania D."/>
            <person name="Bakken L.R."/>
            <person name="Frostegard A."/>
        </authorList>
    </citation>
    <scope>NUCLEOTIDE SEQUENCE [LARGE SCALE GENOMIC DNA]</scope>
    <source>
        <strain evidence="1 2">AC50a</strain>
    </source>
</reference>
<proteinExistence type="predicted"/>
<dbReference type="InterPro" id="IPR036425">
    <property type="entry name" value="MoaB/Mog-like_dom_sf"/>
</dbReference>
<comment type="caution">
    <text evidence="1">The sequence shown here is derived from an EMBL/GenBank/DDBJ whole genome shotgun (WGS) entry which is preliminary data.</text>
</comment>